<evidence type="ECO:0000256" key="3">
    <source>
        <dbReference type="ARBA" id="ARBA00022692"/>
    </source>
</evidence>
<keyword evidence="4 7" id="KW-1133">Transmembrane helix</keyword>
<comment type="subcellular location">
    <subcellularLocation>
        <location evidence="1">Membrane</location>
        <topology evidence="1">Multi-pass membrane protein</topology>
    </subcellularLocation>
</comment>
<sequence>MIGEILLGPTRADGAVTRAMFPLEVRPAMSVLADVGICVFMVFVGLHVDRGLVRGHGRIMSTVSISAVALPFAAGVLLALLLADRHAQGGGLVFTLFMGAVIACTAFPVLARILRDRDLLDMPIGGLALACAALDDVLIWSLLAVVAPIAGAGTDPTRVLLVVPLVVVLLTVVRPLAKRWLRRRPMDGVLSGCLLFVFMVAGATACALATDWMGLHLIFGAFMFGVAMPEGGAAFLRERLLPKVKRGSETPLIPVFFASAGIGVILSTVDFRGWVSSD</sequence>
<keyword evidence="3 7" id="KW-0812">Transmembrane</keyword>
<proteinExistence type="predicted"/>
<dbReference type="InterPro" id="IPR050794">
    <property type="entry name" value="CPA2_transporter"/>
</dbReference>
<dbReference type="Proteomes" id="UP000635387">
    <property type="component" value="Unassembled WGS sequence"/>
</dbReference>
<name>A0ABQ3MD03_9PSEU</name>
<feature type="transmembrane region" description="Helical" evidence="7">
    <location>
        <begin position="60"/>
        <end position="83"/>
    </location>
</feature>
<comment type="caution">
    <text evidence="9">The sequence shown here is derived from an EMBL/GenBank/DDBJ whole genome shotgun (WGS) entry which is preliminary data.</text>
</comment>
<dbReference type="InterPro" id="IPR038770">
    <property type="entry name" value="Na+/solute_symporter_sf"/>
</dbReference>
<feature type="transmembrane region" description="Helical" evidence="7">
    <location>
        <begin position="89"/>
        <end position="114"/>
    </location>
</feature>
<evidence type="ECO:0000313" key="9">
    <source>
        <dbReference type="EMBL" id="GHH37628.1"/>
    </source>
</evidence>
<evidence type="ECO:0000256" key="5">
    <source>
        <dbReference type="ARBA" id="ARBA00023065"/>
    </source>
</evidence>
<reference evidence="10" key="1">
    <citation type="journal article" date="2019" name="Int. J. Syst. Evol. Microbiol.">
        <title>The Global Catalogue of Microorganisms (GCM) 10K type strain sequencing project: providing services to taxonomists for standard genome sequencing and annotation.</title>
        <authorList>
            <consortium name="The Broad Institute Genomics Platform"/>
            <consortium name="The Broad Institute Genome Sequencing Center for Infectious Disease"/>
            <person name="Wu L."/>
            <person name="Ma J."/>
        </authorList>
    </citation>
    <scope>NUCLEOTIDE SEQUENCE [LARGE SCALE GENOMIC DNA]</scope>
    <source>
        <strain evidence="10">CGMCC 4.7683</strain>
    </source>
</reference>
<feature type="transmembrane region" description="Helical" evidence="7">
    <location>
        <begin position="126"/>
        <end position="147"/>
    </location>
</feature>
<feature type="transmembrane region" description="Helical" evidence="7">
    <location>
        <begin position="189"/>
        <end position="210"/>
    </location>
</feature>
<evidence type="ECO:0000313" key="10">
    <source>
        <dbReference type="Proteomes" id="UP000635387"/>
    </source>
</evidence>
<organism evidence="9 10">
    <name type="scientific">Amycolatopsis oliviviridis</name>
    <dbReference type="NCBI Taxonomy" id="1471590"/>
    <lineage>
        <taxon>Bacteria</taxon>
        <taxon>Bacillati</taxon>
        <taxon>Actinomycetota</taxon>
        <taxon>Actinomycetes</taxon>
        <taxon>Pseudonocardiales</taxon>
        <taxon>Pseudonocardiaceae</taxon>
        <taxon>Amycolatopsis</taxon>
    </lineage>
</organism>
<dbReference type="EMBL" id="BNAY01000016">
    <property type="protein sequence ID" value="GHH37628.1"/>
    <property type="molecule type" value="Genomic_DNA"/>
</dbReference>
<keyword evidence="10" id="KW-1185">Reference proteome</keyword>
<evidence type="ECO:0000259" key="8">
    <source>
        <dbReference type="Pfam" id="PF00999"/>
    </source>
</evidence>
<feature type="transmembrane region" description="Helical" evidence="7">
    <location>
        <begin position="28"/>
        <end position="48"/>
    </location>
</feature>
<dbReference type="Gene3D" id="1.20.1530.20">
    <property type="match status" value="1"/>
</dbReference>
<keyword evidence="2" id="KW-0813">Transport</keyword>
<protein>
    <recommendedName>
        <fullName evidence="8">Cation/H+ exchanger transmembrane domain-containing protein</fullName>
    </recommendedName>
</protein>
<gene>
    <name evidence="9" type="ORF">GCM10017790_82160</name>
</gene>
<feature type="transmembrane region" description="Helical" evidence="7">
    <location>
        <begin position="216"/>
        <end position="236"/>
    </location>
</feature>
<dbReference type="Pfam" id="PF00999">
    <property type="entry name" value="Na_H_Exchanger"/>
    <property type="match status" value="1"/>
</dbReference>
<evidence type="ECO:0000256" key="7">
    <source>
        <dbReference type="SAM" id="Phobius"/>
    </source>
</evidence>
<feature type="domain" description="Cation/H+ exchanger transmembrane" evidence="8">
    <location>
        <begin position="27"/>
        <end position="271"/>
    </location>
</feature>
<dbReference type="PANTHER" id="PTHR32468">
    <property type="entry name" value="CATION/H + ANTIPORTER"/>
    <property type="match status" value="1"/>
</dbReference>
<feature type="transmembrane region" description="Helical" evidence="7">
    <location>
        <begin position="248"/>
        <end position="269"/>
    </location>
</feature>
<accession>A0ABQ3MD03</accession>
<dbReference type="PANTHER" id="PTHR32468:SF0">
    <property type="entry name" value="K(+)_H(+) ANTIPORTER 1"/>
    <property type="match status" value="1"/>
</dbReference>
<evidence type="ECO:0000256" key="2">
    <source>
        <dbReference type="ARBA" id="ARBA00022448"/>
    </source>
</evidence>
<feature type="transmembrane region" description="Helical" evidence="7">
    <location>
        <begin position="159"/>
        <end position="177"/>
    </location>
</feature>
<evidence type="ECO:0000256" key="1">
    <source>
        <dbReference type="ARBA" id="ARBA00004141"/>
    </source>
</evidence>
<dbReference type="InterPro" id="IPR006153">
    <property type="entry name" value="Cation/H_exchanger_TM"/>
</dbReference>
<evidence type="ECO:0000256" key="6">
    <source>
        <dbReference type="ARBA" id="ARBA00023136"/>
    </source>
</evidence>
<keyword evidence="5" id="KW-0406">Ion transport</keyword>
<keyword evidence="6 7" id="KW-0472">Membrane</keyword>
<evidence type="ECO:0000256" key="4">
    <source>
        <dbReference type="ARBA" id="ARBA00022989"/>
    </source>
</evidence>